<dbReference type="SUPFAM" id="SSF52540">
    <property type="entry name" value="P-loop containing nucleoside triphosphate hydrolases"/>
    <property type="match status" value="1"/>
</dbReference>
<dbReference type="InterPro" id="IPR027417">
    <property type="entry name" value="P-loop_NTPase"/>
</dbReference>
<dbReference type="GO" id="GO:0009236">
    <property type="term" value="P:cobalamin biosynthetic process"/>
    <property type="evidence" value="ECO:0007669"/>
    <property type="project" value="InterPro"/>
</dbReference>
<dbReference type="PANTHER" id="PTHR46638:SF1">
    <property type="entry name" value="CORRINOID ADENOSYLTRANSFERASE"/>
    <property type="match status" value="1"/>
</dbReference>
<dbReference type="InterPro" id="IPR003724">
    <property type="entry name" value="CblAdoTrfase_CobA"/>
</dbReference>
<name>A0A9D1S3K3_9FIRM</name>
<dbReference type="Proteomes" id="UP000824123">
    <property type="component" value="Unassembled WGS sequence"/>
</dbReference>
<accession>A0A9D1S3K3</accession>
<evidence type="ECO:0000313" key="2">
    <source>
        <dbReference type="Proteomes" id="UP000824123"/>
    </source>
</evidence>
<dbReference type="EMBL" id="DVNK01000001">
    <property type="protein sequence ID" value="HIU45636.1"/>
    <property type="molecule type" value="Genomic_DNA"/>
</dbReference>
<reference evidence="1" key="1">
    <citation type="submission" date="2020-10" db="EMBL/GenBank/DDBJ databases">
        <authorList>
            <person name="Gilroy R."/>
        </authorList>
    </citation>
    <scope>NUCLEOTIDE SEQUENCE</scope>
    <source>
        <strain evidence="1">ChiSxjej2B14-8506</strain>
    </source>
</reference>
<dbReference type="GO" id="GO:0008817">
    <property type="term" value="F:corrinoid adenosyltransferase activity"/>
    <property type="evidence" value="ECO:0007669"/>
    <property type="project" value="InterPro"/>
</dbReference>
<dbReference type="PANTHER" id="PTHR46638">
    <property type="entry name" value="CORRINOID ADENOSYLTRANSFERASE"/>
    <property type="match status" value="1"/>
</dbReference>
<protein>
    <submittedName>
        <fullName evidence="1">Cob(I)yrinic acid a,c-diamide adenosyltransferase</fullName>
    </submittedName>
</protein>
<dbReference type="Gene3D" id="3.40.50.300">
    <property type="entry name" value="P-loop containing nucleotide triphosphate hydrolases"/>
    <property type="match status" value="1"/>
</dbReference>
<organism evidence="1 2">
    <name type="scientific">Candidatus Fimadaptatus faecigallinarum</name>
    <dbReference type="NCBI Taxonomy" id="2840814"/>
    <lineage>
        <taxon>Bacteria</taxon>
        <taxon>Bacillati</taxon>
        <taxon>Bacillota</taxon>
        <taxon>Clostridia</taxon>
        <taxon>Eubacteriales</taxon>
        <taxon>Candidatus Fimadaptatus</taxon>
    </lineage>
</organism>
<proteinExistence type="predicted"/>
<dbReference type="Pfam" id="PF02572">
    <property type="entry name" value="CobA_CobO_BtuR"/>
    <property type="match status" value="1"/>
</dbReference>
<dbReference type="PIRSF" id="PIRSF015617">
    <property type="entry name" value="Adensltrnsf_CobA"/>
    <property type="match status" value="1"/>
</dbReference>
<reference evidence="1" key="2">
    <citation type="journal article" date="2021" name="PeerJ">
        <title>Extensive microbial diversity within the chicken gut microbiome revealed by metagenomics and culture.</title>
        <authorList>
            <person name="Gilroy R."/>
            <person name="Ravi A."/>
            <person name="Getino M."/>
            <person name="Pursley I."/>
            <person name="Horton D.L."/>
            <person name="Alikhan N.F."/>
            <person name="Baker D."/>
            <person name="Gharbi K."/>
            <person name="Hall N."/>
            <person name="Watson M."/>
            <person name="Adriaenssens E.M."/>
            <person name="Foster-Nyarko E."/>
            <person name="Jarju S."/>
            <person name="Secka A."/>
            <person name="Antonio M."/>
            <person name="Oren A."/>
            <person name="Chaudhuri R.R."/>
            <person name="La Ragione R."/>
            <person name="Hildebrand F."/>
            <person name="Pallen M.J."/>
        </authorList>
    </citation>
    <scope>NUCLEOTIDE SEQUENCE</scope>
    <source>
        <strain evidence="1">ChiSxjej2B14-8506</strain>
    </source>
</reference>
<dbReference type="GO" id="GO:0005524">
    <property type="term" value="F:ATP binding"/>
    <property type="evidence" value="ECO:0007669"/>
    <property type="project" value="InterPro"/>
</dbReference>
<sequence length="177" mass="19672">MEEKLNLLHLYTGEGKGKTTAAMGLALRALGHGRHVLIAQFMKTGRSGELSALKQLNGAHVYEAPPIGKFTFRMTPQEREAACEQQARALNELCELIDRERPGLTVLDELALTAQRGLVSEADMWRLIERGLSCGEVVVTGRYAPESLKERADYVSEIVKRRHPYDVGVHARSGIEF</sequence>
<comment type="caution">
    <text evidence="1">The sequence shown here is derived from an EMBL/GenBank/DDBJ whole genome shotgun (WGS) entry which is preliminary data.</text>
</comment>
<gene>
    <name evidence="1" type="ORF">IAC59_00070</name>
</gene>
<evidence type="ECO:0000313" key="1">
    <source>
        <dbReference type="EMBL" id="HIU45636.1"/>
    </source>
</evidence>
<dbReference type="AlphaFoldDB" id="A0A9D1S3K3"/>